<dbReference type="PANTHER" id="PTHR21666:SF270">
    <property type="entry name" value="MUREIN HYDROLASE ACTIVATOR ENVC"/>
    <property type="match status" value="1"/>
</dbReference>
<dbReference type="SUPFAM" id="SSF51261">
    <property type="entry name" value="Duplicated hybrid motif"/>
    <property type="match status" value="1"/>
</dbReference>
<dbReference type="PATRIC" id="fig|1618610.3.peg.745"/>
<dbReference type="AlphaFoldDB" id="A0A0G1KAX0"/>
<accession>A0A0G1KAX0</accession>
<comment type="caution">
    <text evidence="4">The sequence shown here is derived from an EMBL/GenBank/DDBJ whole genome shotgun (WGS) entry which is preliminary data.</text>
</comment>
<dbReference type="PANTHER" id="PTHR21666">
    <property type="entry name" value="PEPTIDASE-RELATED"/>
    <property type="match status" value="1"/>
</dbReference>
<feature type="chain" id="PRO_5002538031" evidence="2">
    <location>
        <begin position="25"/>
        <end position="425"/>
    </location>
</feature>
<feature type="coiled-coil region" evidence="1">
    <location>
        <begin position="34"/>
        <end position="61"/>
    </location>
</feature>
<dbReference type="InterPro" id="IPR050570">
    <property type="entry name" value="Cell_wall_metabolism_enzyme"/>
</dbReference>
<dbReference type="Gene3D" id="2.70.70.10">
    <property type="entry name" value="Glucose Permease (Domain IIA)"/>
    <property type="match status" value="1"/>
</dbReference>
<dbReference type="InterPro" id="IPR011055">
    <property type="entry name" value="Dup_hybrid_motif"/>
</dbReference>
<sequence>MGKRYVLAGVFVAFSGLLTGATLAAAPEDLQRSIEDKGKELQEINSRIRATQSQIIELQGQGKTLKQALATLGYQVDQVNLGIKSSEINIDKLRLELKSLGYELNDVSVEIDGEEEAIAKILRQLQQKDRDGLLVVLLKNETLADGLFEIQSLRDVQNNLSLNVSELTTFQEQLESNLVLTTDKKSELEVENVNLKSRKSILADQQAEKDRLLKETKNQEGLYQKKLTELESQQRGILDEITRIEAELRTRFKPADLPSKKTASFVWPITLDGGKIRITQNWGETALAGRFYKGQAHNGMDIGAPIGTPVYAADGGKIVRVDYNGRSYQYGRYILIDHGNGLSTLYAHLSETATSGGQSVTKGQLIGYVGATGFVTGPHLHFGVYATPSGGWQIVNSKSQPGFVSVPPASGLVPIGITLNPQNYL</sequence>
<evidence type="ECO:0000313" key="4">
    <source>
        <dbReference type="EMBL" id="KKT80678.1"/>
    </source>
</evidence>
<dbReference type="Pfam" id="PF01551">
    <property type="entry name" value="Peptidase_M23"/>
    <property type="match status" value="1"/>
</dbReference>
<feature type="domain" description="M23ase beta-sheet core" evidence="3">
    <location>
        <begin position="296"/>
        <end position="386"/>
    </location>
</feature>
<gene>
    <name evidence="4" type="ORF">UW78_C0028G0007</name>
</gene>
<protein>
    <submittedName>
        <fullName evidence="4">Peptidase M23</fullName>
    </submittedName>
</protein>
<dbReference type="EMBL" id="LCJQ01000028">
    <property type="protein sequence ID" value="KKT80678.1"/>
    <property type="molecule type" value="Genomic_DNA"/>
</dbReference>
<evidence type="ECO:0000259" key="3">
    <source>
        <dbReference type="Pfam" id="PF01551"/>
    </source>
</evidence>
<evidence type="ECO:0000256" key="1">
    <source>
        <dbReference type="SAM" id="Coils"/>
    </source>
</evidence>
<feature type="coiled-coil region" evidence="1">
    <location>
        <begin position="171"/>
        <end position="247"/>
    </location>
</feature>
<reference evidence="4 5" key="1">
    <citation type="journal article" date="2015" name="Nature">
        <title>rRNA introns, odd ribosomes, and small enigmatic genomes across a large radiation of phyla.</title>
        <authorList>
            <person name="Brown C.T."/>
            <person name="Hug L.A."/>
            <person name="Thomas B.C."/>
            <person name="Sharon I."/>
            <person name="Castelle C.J."/>
            <person name="Singh A."/>
            <person name="Wilkins M.J."/>
            <person name="Williams K.H."/>
            <person name="Banfield J.F."/>
        </authorList>
    </citation>
    <scope>NUCLEOTIDE SEQUENCE [LARGE SCALE GENOMIC DNA]</scope>
</reference>
<name>A0A0G1KAX0_9BACT</name>
<feature type="signal peptide" evidence="2">
    <location>
        <begin position="1"/>
        <end position="24"/>
    </location>
</feature>
<proteinExistence type="predicted"/>
<keyword evidence="1" id="KW-0175">Coiled coil</keyword>
<evidence type="ECO:0000313" key="5">
    <source>
        <dbReference type="Proteomes" id="UP000034595"/>
    </source>
</evidence>
<dbReference type="CDD" id="cd12797">
    <property type="entry name" value="M23_peptidase"/>
    <property type="match status" value="1"/>
</dbReference>
<dbReference type="InterPro" id="IPR016047">
    <property type="entry name" value="M23ase_b-sheet_dom"/>
</dbReference>
<dbReference type="Gene3D" id="6.10.250.3150">
    <property type="match status" value="1"/>
</dbReference>
<evidence type="ECO:0000256" key="2">
    <source>
        <dbReference type="SAM" id="SignalP"/>
    </source>
</evidence>
<dbReference type="GO" id="GO:0004222">
    <property type="term" value="F:metalloendopeptidase activity"/>
    <property type="evidence" value="ECO:0007669"/>
    <property type="project" value="TreeGrafter"/>
</dbReference>
<keyword evidence="2" id="KW-0732">Signal</keyword>
<dbReference type="Proteomes" id="UP000034595">
    <property type="component" value="Unassembled WGS sequence"/>
</dbReference>
<organism evidence="4 5">
    <name type="scientific">Candidatus Azambacteria bacterium GW2011_GWA1_44_9</name>
    <dbReference type="NCBI Taxonomy" id="1618610"/>
    <lineage>
        <taxon>Bacteria</taxon>
        <taxon>Candidatus Azamiibacteriota</taxon>
    </lineage>
</organism>